<dbReference type="AlphaFoldDB" id="A0A3R7P181"/>
<dbReference type="PANTHER" id="PTHR39666">
    <property type="entry name" value="RANBP2-TYPE DOMAIN-CONTAINING PROTEIN"/>
    <property type="match status" value="1"/>
</dbReference>
<protein>
    <submittedName>
        <fullName evidence="2">Uncharacterized protein</fullName>
    </submittedName>
</protein>
<feature type="region of interest" description="Disordered" evidence="1">
    <location>
        <begin position="368"/>
        <end position="399"/>
    </location>
</feature>
<organism evidence="2 3">
    <name type="scientific">Trypanosoma rangeli</name>
    <dbReference type="NCBI Taxonomy" id="5698"/>
    <lineage>
        <taxon>Eukaryota</taxon>
        <taxon>Discoba</taxon>
        <taxon>Euglenozoa</taxon>
        <taxon>Kinetoplastea</taxon>
        <taxon>Metakinetoplastina</taxon>
        <taxon>Trypanosomatida</taxon>
        <taxon>Trypanosomatidae</taxon>
        <taxon>Trypanosoma</taxon>
        <taxon>Herpetosoma</taxon>
    </lineage>
</organism>
<accession>A0A3R7P181</accession>
<evidence type="ECO:0000313" key="2">
    <source>
        <dbReference type="EMBL" id="RNF11056.1"/>
    </source>
</evidence>
<comment type="caution">
    <text evidence="2">The sequence shown here is derived from an EMBL/GenBank/DDBJ whole genome shotgun (WGS) entry which is preliminary data.</text>
</comment>
<dbReference type="PANTHER" id="PTHR39666:SF4">
    <property type="match status" value="1"/>
</dbReference>
<dbReference type="RefSeq" id="XP_029241950.1">
    <property type="nucleotide sequence ID" value="XM_029378236.1"/>
</dbReference>
<keyword evidence="3" id="KW-1185">Reference proteome</keyword>
<proteinExistence type="predicted"/>
<dbReference type="OMA" id="VEADIMH"/>
<evidence type="ECO:0000256" key="1">
    <source>
        <dbReference type="SAM" id="MobiDB-lite"/>
    </source>
</evidence>
<dbReference type="GeneID" id="40325116"/>
<dbReference type="OrthoDB" id="247749at2759"/>
<evidence type="ECO:0000313" key="3">
    <source>
        <dbReference type="Proteomes" id="UP000283634"/>
    </source>
</evidence>
<dbReference type="EMBL" id="MKGL01000023">
    <property type="protein sequence ID" value="RNF11056.1"/>
    <property type="molecule type" value="Genomic_DNA"/>
</dbReference>
<sequence>MGTTASKKSKGNSSKVKPPSAAAAPLRSKVFAAKAHAAVSISSFEKRVRRFYMHHKPEKLETVPNIINTWKGSEEMLMQALVERYGPEPTDAANAPMPPLEQASAENANVWAPRFARHLLAYRPEKLLRLSNMLDRVEGTDAAALMALIEKLGPEPEGPLPQFTPDIVLVSPNEELPEAVQEAADPQSAVEAEAELPVGETEVNVAPTHSFKRRLSSFLGVRAPEKLHTLGEYLCQYAEDEEGLFELLREKHGRDPTEGETQAYFVQRLEGLYAWHAPSRVAFAASEIAAQHGTEEEYLQSVARELGTDPMMIQPQTETHAHLFEHADVEKDEAPLHGADGGERQSTHVQDVDVKAEVPQDVKIFHREDHGDGTAGAPPESAALPTVNAPVSNAEPPAATAPAQLGTMLGVEADIMHVTGTFCRIVEGQQQQLTELQAGIDRIRSLMEGEFQAFSQKGVLFSPVAVRGLTEHASMTSPDPSPRSPYKACRLNDTSCGISKSISFDRHLHRHESVDMLLPPPPMSRPFRAASSGVRQPAVRAPSLFAFRYPSSPQQVRTLSEMLLEYERERESIRFAEKRLQSCGAIL</sequence>
<feature type="region of interest" description="Disordered" evidence="1">
    <location>
        <begin position="1"/>
        <end position="22"/>
    </location>
</feature>
<name>A0A3R7P181_TRYRA</name>
<reference evidence="2 3" key="1">
    <citation type="journal article" date="2018" name="BMC Genomics">
        <title>Genomic comparison of Trypanosoma conorhini and Trypanosoma rangeli to Trypanosoma cruzi strains of high and low virulence.</title>
        <authorList>
            <person name="Bradwell K.R."/>
            <person name="Koparde V.N."/>
            <person name="Matveyev A.V."/>
            <person name="Serrano M.G."/>
            <person name="Alves J.M."/>
            <person name="Parikh H."/>
            <person name="Huang B."/>
            <person name="Lee V."/>
            <person name="Espinosa-Alvarez O."/>
            <person name="Ortiz P.A."/>
            <person name="Costa-Martins A.G."/>
            <person name="Teixeira M.M."/>
            <person name="Buck G.A."/>
        </authorList>
    </citation>
    <scope>NUCLEOTIDE SEQUENCE [LARGE SCALE GENOMIC DNA]</scope>
    <source>
        <strain evidence="2 3">AM80</strain>
    </source>
</reference>
<gene>
    <name evidence="2" type="ORF">TraAM80_01183</name>
</gene>
<feature type="compositionally biased region" description="Low complexity" evidence="1">
    <location>
        <begin position="11"/>
        <end position="22"/>
    </location>
</feature>
<dbReference type="Proteomes" id="UP000283634">
    <property type="component" value="Unassembled WGS sequence"/>
</dbReference>